<proteinExistence type="predicted"/>
<dbReference type="RefSeq" id="WP_379983672.1">
    <property type="nucleotide sequence ID" value="NZ_JADIKD010000012.1"/>
</dbReference>
<organism evidence="1 2">
    <name type="scientific">Dyella koreensis</name>
    <dbReference type="NCBI Taxonomy" id="311235"/>
    <lineage>
        <taxon>Bacteria</taxon>
        <taxon>Pseudomonadati</taxon>
        <taxon>Pseudomonadota</taxon>
        <taxon>Gammaproteobacteria</taxon>
        <taxon>Lysobacterales</taxon>
        <taxon>Rhodanobacteraceae</taxon>
        <taxon>Dyella</taxon>
    </lineage>
</organism>
<evidence type="ECO:0008006" key="3">
    <source>
        <dbReference type="Google" id="ProtNLM"/>
    </source>
</evidence>
<reference evidence="1 2" key="1">
    <citation type="submission" date="2020-10" db="EMBL/GenBank/DDBJ databases">
        <title>Phylogeny of dyella-like bacteria.</title>
        <authorList>
            <person name="Fu J."/>
        </authorList>
    </citation>
    <scope>NUCLEOTIDE SEQUENCE [LARGE SCALE GENOMIC DNA]</scope>
    <source>
        <strain evidence="1 2">BB4</strain>
    </source>
</reference>
<evidence type="ECO:0000313" key="1">
    <source>
        <dbReference type="EMBL" id="MFK2918716.1"/>
    </source>
</evidence>
<gene>
    <name evidence="1" type="ORF">ISS97_15685</name>
</gene>
<accession>A0ABW8K797</accession>
<evidence type="ECO:0000313" key="2">
    <source>
        <dbReference type="Proteomes" id="UP001620408"/>
    </source>
</evidence>
<name>A0ABW8K797_9GAMM</name>
<dbReference type="EMBL" id="JADIKD010000012">
    <property type="protein sequence ID" value="MFK2918716.1"/>
    <property type="molecule type" value="Genomic_DNA"/>
</dbReference>
<dbReference type="Proteomes" id="UP001620408">
    <property type="component" value="Unassembled WGS sequence"/>
</dbReference>
<dbReference type="SUPFAM" id="SSF54427">
    <property type="entry name" value="NTF2-like"/>
    <property type="match status" value="1"/>
</dbReference>
<comment type="caution">
    <text evidence="1">The sequence shown here is derived from an EMBL/GenBank/DDBJ whole genome shotgun (WGS) entry which is preliminary data.</text>
</comment>
<sequence length="148" mass="16372">MPRIRQNLLLLMFLASFVLALSGCHRVPDEQRIRQAIDAAAQGTGQVDASALTAVLTDDFDGNGGTMGRKDLGNLLRLAKLRGETVHVVMGPVEMEPRGDRYIARFTVTLGSGGKLFPAELGVFKVETAWRREGRDWHCYTATWTQQL</sequence>
<protein>
    <recommendedName>
        <fullName evidence="3">Nuclear transport factor 2 family protein</fullName>
    </recommendedName>
</protein>
<dbReference type="PROSITE" id="PS51257">
    <property type="entry name" value="PROKAR_LIPOPROTEIN"/>
    <property type="match status" value="1"/>
</dbReference>
<dbReference type="Gene3D" id="3.10.450.50">
    <property type="match status" value="1"/>
</dbReference>
<dbReference type="InterPro" id="IPR032710">
    <property type="entry name" value="NTF2-like_dom_sf"/>
</dbReference>
<keyword evidence="2" id="KW-1185">Reference proteome</keyword>